<keyword evidence="1" id="KW-1133">Transmembrane helix</keyword>
<keyword evidence="1" id="KW-0812">Transmembrane</keyword>
<reference evidence="2" key="1">
    <citation type="journal article" date="2020" name="Nature">
        <title>Giant virus diversity and host interactions through global metagenomics.</title>
        <authorList>
            <person name="Schulz F."/>
            <person name="Roux S."/>
            <person name="Paez-Espino D."/>
            <person name="Jungbluth S."/>
            <person name="Walsh D.A."/>
            <person name="Denef V.J."/>
            <person name="McMahon K.D."/>
            <person name="Konstantinidis K.T."/>
            <person name="Eloe-Fadrosh E.A."/>
            <person name="Kyrpides N.C."/>
            <person name="Woyke T."/>
        </authorList>
    </citation>
    <scope>NUCLEOTIDE SEQUENCE</scope>
    <source>
        <strain evidence="2">GVMAG-M-3300023184-17</strain>
    </source>
</reference>
<dbReference type="EMBL" id="MN740041">
    <property type="protein sequence ID" value="QHT85467.1"/>
    <property type="molecule type" value="Genomic_DNA"/>
</dbReference>
<proteinExistence type="predicted"/>
<feature type="transmembrane region" description="Helical" evidence="1">
    <location>
        <begin position="63"/>
        <end position="82"/>
    </location>
</feature>
<protein>
    <submittedName>
        <fullName evidence="2">Uncharacterized protein</fullName>
    </submittedName>
</protein>
<dbReference type="AlphaFoldDB" id="A0A6C0HZ82"/>
<organism evidence="2">
    <name type="scientific">viral metagenome</name>
    <dbReference type="NCBI Taxonomy" id="1070528"/>
    <lineage>
        <taxon>unclassified sequences</taxon>
        <taxon>metagenomes</taxon>
        <taxon>organismal metagenomes</taxon>
    </lineage>
</organism>
<sequence>MIAVGIQLTHDLLFGAFIQQYQGNSRILNVFKGYVKEHGAYILVADAMMVISTVLLKHIFSTITFNEILSVFLLYLVPYFVYSV</sequence>
<keyword evidence="1" id="KW-0472">Membrane</keyword>
<evidence type="ECO:0000256" key="1">
    <source>
        <dbReference type="SAM" id="Phobius"/>
    </source>
</evidence>
<feature type="transmembrane region" description="Helical" evidence="1">
    <location>
        <begin position="38"/>
        <end position="56"/>
    </location>
</feature>
<evidence type="ECO:0000313" key="2">
    <source>
        <dbReference type="EMBL" id="QHT85467.1"/>
    </source>
</evidence>
<name>A0A6C0HZ82_9ZZZZ</name>
<accession>A0A6C0HZ82</accession>